<dbReference type="GO" id="GO:0005509">
    <property type="term" value="F:calcium ion binding"/>
    <property type="evidence" value="ECO:0007669"/>
    <property type="project" value="InterPro"/>
</dbReference>
<dbReference type="InterPro" id="IPR036439">
    <property type="entry name" value="Dockerin_dom_sf"/>
</dbReference>
<dbReference type="Gene3D" id="1.10.1330.10">
    <property type="entry name" value="Dockerin domain"/>
    <property type="match status" value="1"/>
</dbReference>
<dbReference type="SUPFAM" id="SSF49299">
    <property type="entry name" value="PKD domain"/>
    <property type="match status" value="1"/>
</dbReference>
<dbReference type="CDD" id="cd00146">
    <property type="entry name" value="PKD"/>
    <property type="match status" value="1"/>
</dbReference>
<reference evidence="2 3" key="1">
    <citation type="submission" date="2019-02" db="EMBL/GenBank/DDBJ databases">
        <title>Deep-cultivation of Planctomycetes and their phenomic and genomic characterization uncovers novel biology.</title>
        <authorList>
            <person name="Wiegand S."/>
            <person name="Jogler M."/>
            <person name="Boedeker C."/>
            <person name="Pinto D."/>
            <person name="Vollmers J."/>
            <person name="Rivas-Marin E."/>
            <person name="Kohn T."/>
            <person name="Peeters S.H."/>
            <person name="Heuer A."/>
            <person name="Rast P."/>
            <person name="Oberbeckmann S."/>
            <person name="Bunk B."/>
            <person name="Jeske O."/>
            <person name="Meyerdierks A."/>
            <person name="Storesund J.E."/>
            <person name="Kallscheuer N."/>
            <person name="Luecker S."/>
            <person name="Lage O.M."/>
            <person name="Pohl T."/>
            <person name="Merkel B.J."/>
            <person name="Hornburger P."/>
            <person name="Mueller R.-W."/>
            <person name="Bruemmer F."/>
            <person name="Labrenz M."/>
            <person name="Spormann A.M."/>
            <person name="Op Den Camp H."/>
            <person name="Overmann J."/>
            <person name="Amann R."/>
            <person name="Jetten M.S.M."/>
            <person name="Mascher T."/>
            <person name="Medema M.H."/>
            <person name="Devos D.P."/>
            <person name="Kaster A.-K."/>
            <person name="Ovreas L."/>
            <person name="Rohde M."/>
            <person name="Galperin M.Y."/>
            <person name="Jogler C."/>
        </authorList>
    </citation>
    <scope>NUCLEOTIDE SEQUENCE [LARGE SCALE GENOMIC DNA]</scope>
    <source>
        <strain evidence="2 3">Poly59</strain>
    </source>
</reference>
<dbReference type="GO" id="GO:0000272">
    <property type="term" value="P:polysaccharide catabolic process"/>
    <property type="evidence" value="ECO:0007669"/>
    <property type="project" value="InterPro"/>
</dbReference>
<proteinExistence type="predicted"/>
<gene>
    <name evidence="2" type="ORF">Poly59_53470</name>
</gene>
<evidence type="ECO:0000313" key="3">
    <source>
        <dbReference type="Proteomes" id="UP000317977"/>
    </source>
</evidence>
<dbReference type="OrthoDB" id="7783360at2"/>
<feature type="domain" description="Cadherin" evidence="1">
    <location>
        <begin position="838"/>
        <end position="944"/>
    </location>
</feature>
<dbReference type="PROSITE" id="PS50268">
    <property type="entry name" value="CADHERIN_2"/>
    <property type="match status" value="1"/>
</dbReference>
<dbReference type="AlphaFoldDB" id="A0A5C6ED46"/>
<organism evidence="2 3">
    <name type="scientific">Rubripirellula reticaptiva</name>
    <dbReference type="NCBI Taxonomy" id="2528013"/>
    <lineage>
        <taxon>Bacteria</taxon>
        <taxon>Pseudomonadati</taxon>
        <taxon>Planctomycetota</taxon>
        <taxon>Planctomycetia</taxon>
        <taxon>Pirellulales</taxon>
        <taxon>Pirellulaceae</taxon>
        <taxon>Rubripirellula</taxon>
    </lineage>
</organism>
<dbReference type="GO" id="GO:0016020">
    <property type="term" value="C:membrane"/>
    <property type="evidence" value="ECO:0007669"/>
    <property type="project" value="InterPro"/>
</dbReference>
<comment type="caution">
    <text evidence="2">The sequence shown here is derived from an EMBL/GenBank/DDBJ whole genome shotgun (WGS) entry which is preliminary data.</text>
</comment>
<dbReference type="EMBL" id="SJPX01000006">
    <property type="protein sequence ID" value="TWU46405.1"/>
    <property type="molecule type" value="Genomic_DNA"/>
</dbReference>
<accession>A0A5C6ED46</accession>
<dbReference type="Proteomes" id="UP000317977">
    <property type="component" value="Unassembled WGS sequence"/>
</dbReference>
<dbReference type="InterPro" id="IPR035986">
    <property type="entry name" value="PKD_dom_sf"/>
</dbReference>
<dbReference type="InterPro" id="IPR013783">
    <property type="entry name" value="Ig-like_fold"/>
</dbReference>
<dbReference type="Gene3D" id="2.60.40.10">
    <property type="entry name" value="Immunoglobulins"/>
    <property type="match status" value="1"/>
</dbReference>
<sequence>MKRPSRKSRFESLERRNLLAGGLSLGVNLPEVADYSAVAFVDVMKQARSWQTTDEDRQGIYNSEHADQIDLDASGWPTESPFTLDNTYDVTEPQIIHTVIPVRGEGIYTFIATGTGTVQIEAGTGLLDPNTPNIISQTISLSGTVDANGDSIPQQFQFEIFNSEYGDGNGNLFLYINSSSPNDHLREMHLIAPGSLSDYETDPFDPTYTDDLDAFSNLRFMEWQETNNSDVVDVSDRTLTTDYTQSLPSGVAIEYIVDLANQLGQDPWITIPAKASDAYVADMADYLHANLNSGLKVFVEYSNETWNGAFNQAAYIQSKGLALGLSTTSFEAGLRYHAMRSAEVWGIFEQSFGNRSSDQLIKVIATQFVNIGVSDQLMAALNDPTINPGGIMPDSLAIGAYFGFSIADKLVADGTLGTATTESIINSLNDELANQTAADLAKQKAVADRHGLWLITYEGGQHLAATGTNVQNTDLTNKLIAANRSPLMGDVYKNYLDLLLAKGVVLHSSFNYIYTPNQFGSWGLQENQDPTSEQSYKYEAVVDWAFANPVSNHLPRANAGEDFALFDIGNDGENVTLDGTRSRDFDGTIASYNWIVNGQSVSTASTFTYDASIGITEVTLQVTDNDGGVSEDVITIVLSSAEAIQTILDANFAAPAVNGVWSATNSLAADVEYSGFTLGSGLSPTSTVNPQALTFTTGNYPSEPASLQDAIVSNFYISFTIDPNSLTTSARLDLNGAPMEFTVDRVGFHSARRFAVMSSVDGFTTTSDVLYESAAFVDYQPKTTFDFRLPFDGFDTENPIEFRIYMLDGRYNNLTNSVTYFTSFRLNGSLVRTDGPTEIVETKFAIAENTDNVANDIVFASLAAVDPTDSDSHTFTLVTGEGDDDNVRFHIVGDQLVLNSGEVVDYETKPDYSVRVRVTDSTGSTLEKVIDLAVIDLVEVSQVLVNDGVGAQRSRVTSLLVEFDGVVTVDSDAFTILNKATSSAVDYTISPLSNVSGKSVFRVTFTGVNTEFTSLKDGYHTLTIDATKVHSVTMNGLDANRNGVVNDDYTFGNFEADKFFRLFGDIDGSKSVNIIDFFQFQYSYRSTSGSSKFQVGFDSDNSGSINIFDFFKFQTQYRKVLTF</sequence>
<dbReference type="InterPro" id="IPR002126">
    <property type="entry name" value="Cadherin-like_dom"/>
</dbReference>
<name>A0A5C6ED46_9BACT</name>
<evidence type="ECO:0000259" key="1">
    <source>
        <dbReference type="PROSITE" id="PS50268"/>
    </source>
</evidence>
<dbReference type="Gene3D" id="2.60.40.60">
    <property type="entry name" value="Cadherins"/>
    <property type="match status" value="1"/>
</dbReference>
<dbReference type="RefSeq" id="WP_146536942.1">
    <property type="nucleotide sequence ID" value="NZ_SJPX01000006.1"/>
</dbReference>
<keyword evidence="3" id="KW-1185">Reference proteome</keyword>
<protein>
    <recommendedName>
        <fullName evidence="1">Cadherin domain-containing protein</fullName>
    </recommendedName>
</protein>
<dbReference type="GO" id="GO:0007156">
    <property type="term" value="P:homophilic cell adhesion via plasma membrane adhesion molecules"/>
    <property type="evidence" value="ECO:0007669"/>
    <property type="project" value="InterPro"/>
</dbReference>
<evidence type="ECO:0000313" key="2">
    <source>
        <dbReference type="EMBL" id="TWU46405.1"/>
    </source>
</evidence>